<dbReference type="InterPro" id="IPR012338">
    <property type="entry name" value="Beta-lactam/transpept-like"/>
</dbReference>
<dbReference type="Proteomes" id="UP001152087">
    <property type="component" value="Unassembled WGS sequence"/>
</dbReference>
<gene>
    <name evidence="5" type="ORF">NW755_002722</name>
</gene>
<organism evidence="5 6">
    <name type="scientific">Fusarium falciforme</name>
    <dbReference type="NCBI Taxonomy" id="195108"/>
    <lineage>
        <taxon>Eukaryota</taxon>
        <taxon>Fungi</taxon>
        <taxon>Dikarya</taxon>
        <taxon>Ascomycota</taxon>
        <taxon>Pezizomycotina</taxon>
        <taxon>Sordariomycetes</taxon>
        <taxon>Hypocreomycetidae</taxon>
        <taxon>Hypocreales</taxon>
        <taxon>Nectriaceae</taxon>
        <taxon>Fusarium</taxon>
        <taxon>Fusarium solani species complex</taxon>
    </lineage>
</organism>
<dbReference type="AlphaFoldDB" id="A0A9W8RES4"/>
<dbReference type="PANTHER" id="PTHR22935:SF95">
    <property type="entry name" value="BETA-LACTAMASE-LIKE 1-RELATED"/>
    <property type="match status" value="1"/>
</dbReference>
<dbReference type="InterPro" id="IPR058664">
    <property type="entry name" value="ARB_00930-like_C"/>
</dbReference>
<dbReference type="InterPro" id="IPR001466">
    <property type="entry name" value="Beta-lactam-related"/>
</dbReference>
<reference evidence="5" key="1">
    <citation type="submission" date="2022-09" db="EMBL/GenBank/DDBJ databases">
        <title>Fusarium specimens isolated from Avocado Roots.</title>
        <authorList>
            <person name="Stajich J."/>
            <person name="Roper C."/>
            <person name="Heimlech-Rivalta G."/>
        </authorList>
    </citation>
    <scope>NUCLEOTIDE SEQUENCE</scope>
    <source>
        <strain evidence="5">A02</strain>
    </source>
</reference>
<proteinExistence type="inferred from homology"/>
<feature type="signal peptide" evidence="2">
    <location>
        <begin position="1"/>
        <end position="19"/>
    </location>
</feature>
<feature type="domain" description="Beta-lactamase-related" evidence="3">
    <location>
        <begin position="93"/>
        <end position="374"/>
    </location>
</feature>
<feature type="domain" description="Beta-lactamase-like ARB-00930-like C-terminal" evidence="4">
    <location>
        <begin position="394"/>
        <end position="525"/>
    </location>
</feature>
<sequence>MKSSILPLFSLLWLPLASSYCPPTGPVLPPPKVPSDGNLTDSLAESLRDLVQSSKAWNASTNSFSVKVTSEEQTLSSFHHTAGNLNKTGVSQVLALLLQENLSLDDPASKYVPELAKIDHYKDITLRVLASQLGGVPQYAFDLATGLESKTLRALGFPEAYSASGTPVCDTADTGLCTRSEFFESLKNNNLTWQPGQKVAYSNSGFIILGFVLERVASMKFRDIIYEKISKPLGLSSSTGFELQDPSRAVLPLDGGFELMSVPLGNYDLTAGLYTTPEDLAKFIRSILRHDLLSAPRTDLWLKPTSFLSTAQGAVGMPWEIYRVSDVTPSPRPVDVYTKAGDGVLYAAYIVIIPEYNVGITINVAGSDSYAAGRDILDLVVQEVVRYFESLACEQARNRYTGKYTNGKGSLVLIVDQGPGIKIAEWTSQGKSLLEAWAAISGGNDPNVDARIYPVCENERWRVVFEAVNNQRSVTGIYKDYCANWFSVDQFRYQGLPVDEIDFVTEDGMIKGLSAPGLRQQLSKAS</sequence>
<keyword evidence="6" id="KW-1185">Reference proteome</keyword>
<dbReference type="Gene3D" id="3.40.710.10">
    <property type="entry name" value="DD-peptidase/beta-lactamase superfamily"/>
    <property type="match status" value="1"/>
</dbReference>
<protein>
    <recommendedName>
        <fullName evidence="7">Beta-lactamase-related domain-containing protein</fullName>
    </recommendedName>
</protein>
<accession>A0A9W8RES4</accession>
<dbReference type="EMBL" id="JAOQAV010000004">
    <property type="protein sequence ID" value="KAJ4195307.1"/>
    <property type="molecule type" value="Genomic_DNA"/>
</dbReference>
<comment type="similarity">
    <text evidence="1">Belongs to the beta-lactamase family.</text>
</comment>
<evidence type="ECO:0000256" key="2">
    <source>
        <dbReference type="SAM" id="SignalP"/>
    </source>
</evidence>
<evidence type="ECO:0000256" key="1">
    <source>
        <dbReference type="ARBA" id="ARBA00038473"/>
    </source>
</evidence>
<keyword evidence="2" id="KW-0732">Signal</keyword>
<evidence type="ECO:0000313" key="5">
    <source>
        <dbReference type="EMBL" id="KAJ4195307.1"/>
    </source>
</evidence>
<evidence type="ECO:0008006" key="7">
    <source>
        <dbReference type="Google" id="ProtNLM"/>
    </source>
</evidence>
<evidence type="ECO:0000259" key="4">
    <source>
        <dbReference type="Pfam" id="PF26335"/>
    </source>
</evidence>
<dbReference type="Pfam" id="PF00144">
    <property type="entry name" value="Beta-lactamase"/>
    <property type="match status" value="1"/>
</dbReference>
<evidence type="ECO:0000313" key="6">
    <source>
        <dbReference type="Proteomes" id="UP001152087"/>
    </source>
</evidence>
<comment type="caution">
    <text evidence="5">The sequence shown here is derived from an EMBL/GenBank/DDBJ whole genome shotgun (WGS) entry which is preliminary data.</text>
</comment>
<feature type="chain" id="PRO_5040940478" description="Beta-lactamase-related domain-containing protein" evidence="2">
    <location>
        <begin position="20"/>
        <end position="526"/>
    </location>
</feature>
<dbReference type="SUPFAM" id="SSF56601">
    <property type="entry name" value="beta-lactamase/transpeptidase-like"/>
    <property type="match status" value="1"/>
</dbReference>
<dbReference type="Pfam" id="PF26335">
    <property type="entry name" value="ARB_00930_C"/>
    <property type="match status" value="1"/>
</dbReference>
<dbReference type="InterPro" id="IPR051478">
    <property type="entry name" value="Beta-lactamase-like_AB/R"/>
</dbReference>
<dbReference type="PANTHER" id="PTHR22935">
    <property type="entry name" value="PENICILLIN-BINDING PROTEIN"/>
    <property type="match status" value="1"/>
</dbReference>
<name>A0A9W8RES4_9HYPO</name>
<evidence type="ECO:0000259" key="3">
    <source>
        <dbReference type="Pfam" id="PF00144"/>
    </source>
</evidence>